<evidence type="ECO:0000256" key="8">
    <source>
        <dbReference type="RuleBase" id="RU003656"/>
    </source>
</evidence>
<keyword evidence="5" id="KW-0472">Membrane</keyword>
<proteinExistence type="inferred from homology"/>
<protein>
    <submittedName>
        <fullName evidence="10">F0F1 ATP synthase subunit epsilon</fullName>
    </submittedName>
</protein>
<dbReference type="GO" id="GO:0046933">
    <property type="term" value="F:proton-transporting ATP synthase activity, rotational mechanism"/>
    <property type="evidence" value="ECO:0007669"/>
    <property type="project" value="InterPro"/>
</dbReference>
<keyword evidence="3 8" id="KW-0813">Transport</keyword>
<dbReference type="Proteomes" id="UP000467240">
    <property type="component" value="Unassembled WGS sequence"/>
</dbReference>
<evidence type="ECO:0000259" key="9">
    <source>
        <dbReference type="Pfam" id="PF02823"/>
    </source>
</evidence>
<dbReference type="EMBL" id="WBJZ01000009">
    <property type="protein sequence ID" value="KAB1657313.1"/>
    <property type="molecule type" value="Genomic_DNA"/>
</dbReference>
<evidence type="ECO:0000256" key="2">
    <source>
        <dbReference type="ARBA" id="ARBA00005712"/>
    </source>
</evidence>
<dbReference type="SUPFAM" id="SSF51344">
    <property type="entry name" value="Epsilon subunit of F1F0-ATP synthase N-terminal domain"/>
    <property type="match status" value="1"/>
</dbReference>
<keyword evidence="6 8" id="KW-0139">CF(1)</keyword>
<dbReference type="CDD" id="cd12152">
    <property type="entry name" value="F1-ATPase_delta"/>
    <property type="match status" value="1"/>
</dbReference>
<organism evidence="10 11">
    <name type="scientific">Pseudoclavibacter chungangensis</name>
    <dbReference type="NCBI Taxonomy" id="587635"/>
    <lineage>
        <taxon>Bacteria</taxon>
        <taxon>Bacillati</taxon>
        <taxon>Actinomycetota</taxon>
        <taxon>Actinomycetes</taxon>
        <taxon>Micrococcales</taxon>
        <taxon>Microbacteriaceae</taxon>
        <taxon>Pseudoclavibacter</taxon>
    </lineage>
</organism>
<evidence type="ECO:0000256" key="3">
    <source>
        <dbReference type="ARBA" id="ARBA00022448"/>
    </source>
</evidence>
<evidence type="ECO:0000256" key="1">
    <source>
        <dbReference type="ARBA" id="ARBA00004202"/>
    </source>
</evidence>
<reference evidence="10 11" key="1">
    <citation type="submission" date="2019-09" db="EMBL/GenBank/DDBJ databases">
        <title>Phylogeny of genus Pseudoclavibacter and closely related genus.</title>
        <authorList>
            <person name="Li Y."/>
        </authorList>
    </citation>
    <scope>NUCLEOTIDE SEQUENCE [LARGE SCALE GENOMIC DNA]</scope>
    <source>
        <strain evidence="10 11">DSM 23821</strain>
    </source>
</reference>
<feature type="domain" description="ATP synthase F1 complex delta/epsilon subunit N-terminal" evidence="9">
    <location>
        <begin position="7"/>
        <end position="86"/>
    </location>
</feature>
<comment type="subcellular location">
    <subcellularLocation>
        <location evidence="1">Cell membrane</location>
        <topology evidence="1">Peripheral membrane protein</topology>
    </subcellularLocation>
</comment>
<dbReference type="AlphaFoldDB" id="A0A7J5BSP3"/>
<dbReference type="NCBIfam" id="TIGR01216">
    <property type="entry name" value="ATP_synt_epsi"/>
    <property type="match status" value="1"/>
</dbReference>
<dbReference type="InterPro" id="IPR001469">
    <property type="entry name" value="ATP_synth_F1_dsu/esu"/>
</dbReference>
<sequence length="92" mass="9512">MAGRANLTVSVVSAVAQVWEGEAKQVVARTSEGEIGVLPGHEPVLAVLGEGEVRVTTVDGELVRARADEGFLSVNNDVVTIVAREAALSSEA</sequence>
<name>A0A7J5BSP3_9MICO</name>
<evidence type="ECO:0000313" key="10">
    <source>
        <dbReference type="EMBL" id="KAB1657313.1"/>
    </source>
</evidence>
<comment type="similarity">
    <text evidence="2 8">Belongs to the ATPase epsilon chain family.</text>
</comment>
<dbReference type="OrthoDB" id="9791445at2"/>
<keyword evidence="4 8" id="KW-0406">Ion transport</keyword>
<dbReference type="Gene3D" id="2.60.15.10">
    <property type="entry name" value="F0F1 ATP synthase delta/epsilon subunit, N-terminal"/>
    <property type="match status" value="1"/>
</dbReference>
<dbReference type="InterPro" id="IPR036771">
    <property type="entry name" value="ATPsynth_dsu/esu_N"/>
</dbReference>
<evidence type="ECO:0000313" key="11">
    <source>
        <dbReference type="Proteomes" id="UP000467240"/>
    </source>
</evidence>
<evidence type="ECO:0000256" key="4">
    <source>
        <dbReference type="ARBA" id="ARBA00023065"/>
    </source>
</evidence>
<dbReference type="PANTHER" id="PTHR13822:SF10">
    <property type="entry name" value="ATP SYNTHASE EPSILON CHAIN, CHLOROPLASTIC"/>
    <property type="match status" value="1"/>
</dbReference>
<dbReference type="GO" id="GO:0045259">
    <property type="term" value="C:proton-transporting ATP synthase complex"/>
    <property type="evidence" value="ECO:0007669"/>
    <property type="project" value="UniProtKB-KW"/>
</dbReference>
<dbReference type="NCBIfam" id="NF009977">
    <property type="entry name" value="PRK13442.1"/>
    <property type="match status" value="1"/>
</dbReference>
<dbReference type="GO" id="GO:0005886">
    <property type="term" value="C:plasma membrane"/>
    <property type="evidence" value="ECO:0007669"/>
    <property type="project" value="UniProtKB-SubCell"/>
</dbReference>
<comment type="subunit">
    <text evidence="8">F-type ATPases have 2 components, CF(1) - the catalytic core - and CF(0) - the membrane proton channel. CF(1) has five subunits: alpha(3), beta(3), gamma(1), delta(1), epsilon(1). CF(0) has three main subunits: a, b and c.</text>
</comment>
<comment type="caution">
    <text evidence="10">The sequence shown here is derived from an EMBL/GenBank/DDBJ whole genome shotgun (WGS) entry which is preliminary data.</text>
</comment>
<dbReference type="PANTHER" id="PTHR13822">
    <property type="entry name" value="ATP SYNTHASE DELTA/EPSILON CHAIN"/>
    <property type="match status" value="1"/>
</dbReference>
<evidence type="ECO:0000256" key="7">
    <source>
        <dbReference type="ARBA" id="ARBA00023310"/>
    </source>
</evidence>
<dbReference type="RefSeq" id="WP_158040478.1">
    <property type="nucleotide sequence ID" value="NZ_JACCFV010000001.1"/>
</dbReference>
<keyword evidence="7 8" id="KW-0066">ATP synthesis</keyword>
<dbReference type="Pfam" id="PF02823">
    <property type="entry name" value="ATP-synt_DE_N"/>
    <property type="match status" value="1"/>
</dbReference>
<gene>
    <name evidence="10" type="ORF">F8O01_08715</name>
</gene>
<keyword evidence="11" id="KW-1185">Reference proteome</keyword>
<accession>A0A7J5BSP3</accession>
<evidence type="ECO:0000256" key="5">
    <source>
        <dbReference type="ARBA" id="ARBA00023136"/>
    </source>
</evidence>
<dbReference type="InterPro" id="IPR020546">
    <property type="entry name" value="ATP_synth_F1_dsu/esu_N"/>
</dbReference>
<evidence type="ECO:0000256" key="6">
    <source>
        <dbReference type="ARBA" id="ARBA00023196"/>
    </source>
</evidence>